<dbReference type="RefSeq" id="WP_069715559.1">
    <property type="nucleotide sequence ID" value="NZ_MJEH01000002.1"/>
</dbReference>
<dbReference type="AlphaFoldDB" id="A0A1E5LJZ4"/>
<dbReference type="EMBL" id="MJEH01000002">
    <property type="protein sequence ID" value="OEH94412.1"/>
    <property type="molecule type" value="Genomic_DNA"/>
</dbReference>
<feature type="chain" id="PRO_5039492586" description="DUF4097 domain-containing protein" evidence="1">
    <location>
        <begin position="30"/>
        <end position="263"/>
    </location>
</feature>
<dbReference type="Proteomes" id="UP000095209">
    <property type="component" value="Unassembled WGS sequence"/>
</dbReference>
<protein>
    <recommendedName>
        <fullName evidence="2">DUF4097 domain-containing protein</fullName>
    </recommendedName>
</protein>
<reference evidence="3 4" key="1">
    <citation type="submission" date="2016-08" db="EMBL/GenBank/DDBJ databases">
        <title>Genome of Bacillus solimangrovi GH2-4.</title>
        <authorList>
            <person name="Lim S."/>
            <person name="Kim B.-C."/>
        </authorList>
    </citation>
    <scope>NUCLEOTIDE SEQUENCE [LARGE SCALE GENOMIC DNA]</scope>
    <source>
        <strain evidence="3 4">GH2-4</strain>
    </source>
</reference>
<keyword evidence="1" id="KW-0732">Signal</keyword>
<sequence length="263" mass="27992">MRKLNNRMITLFSIGFMVLLLGACNSDSASNFESKSFEGGNVEEIYVKADGQNIEVRPSNDSTVKVNMEDVEDIPATVEGNVLKVNLENSSGIVNLKTKTLYLDVPNTMYKKISLISTSGNISGEGLKAEELVFTTDSGNISINGIDSNKLFSENVAGNVELENANGDFVITNQTGNIILSHNGMLGSDSNINTLSGKIVVNFNQKPNSLIVDAATESGKIKTSLFAAEKIISQGAGNKLQSELGANGPKLSIHTLSGSINLD</sequence>
<organism evidence="3 4">
    <name type="scientific">Bacillus solimangrovi</name>
    <dbReference type="NCBI Taxonomy" id="1305675"/>
    <lineage>
        <taxon>Bacteria</taxon>
        <taxon>Bacillati</taxon>
        <taxon>Bacillota</taxon>
        <taxon>Bacilli</taxon>
        <taxon>Bacillales</taxon>
        <taxon>Bacillaceae</taxon>
        <taxon>Bacillus</taxon>
    </lineage>
</organism>
<dbReference type="InterPro" id="IPR025164">
    <property type="entry name" value="Toastrack_DUF4097"/>
</dbReference>
<evidence type="ECO:0000256" key="1">
    <source>
        <dbReference type="SAM" id="SignalP"/>
    </source>
</evidence>
<evidence type="ECO:0000259" key="2">
    <source>
        <dbReference type="Pfam" id="PF13349"/>
    </source>
</evidence>
<proteinExistence type="predicted"/>
<accession>A0A1E5LJZ4</accession>
<keyword evidence="4" id="KW-1185">Reference proteome</keyword>
<evidence type="ECO:0000313" key="4">
    <source>
        <dbReference type="Proteomes" id="UP000095209"/>
    </source>
</evidence>
<gene>
    <name evidence="3" type="ORF">BFG57_08095</name>
</gene>
<evidence type="ECO:0000313" key="3">
    <source>
        <dbReference type="EMBL" id="OEH94412.1"/>
    </source>
</evidence>
<feature type="signal peptide" evidence="1">
    <location>
        <begin position="1"/>
        <end position="29"/>
    </location>
</feature>
<feature type="domain" description="DUF4097" evidence="2">
    <location>
        <begin position="84"/>
        <end position="262"/>
    </location>
</feature>
<dbReference type="PROSITE" id="PS51257">
    <property type="entry name" value="PROKAR_LIPOPROTEIN"/>
    <property type="match status" value="1"/>
</dbReference>
<name>A0A1E5LJZ4_9BACI</name>
<dbReference type="Pfam" id="PF13349">
    <property type="entry name" value="DUF4097"/>
    <property type="match status" value="1"/>
</dbReference>
<dbReference type="STRING" id="1305675.BFG57_08095"/>
<comment type="caution">
    <text evidence="3">The sequence shown here is derived from an EMBL/GenBank/DDBJ whole genome shotgun (WGS) entry which is preliminary data.</text>
</comment>
<dbReference type="OrthoDB" id="2823774at2"/>